<evidence type="ECO:0000256" key="1">
    <source>
        <dbReference type="SAM" id="Phobius"/>
    </source>
</evidence>
<evidence type="ECO:0000313" key="2">
    <source>
        <dbReference type="EMBL" id="PYB77579.1"/>
    </source>
</evidence>
<dbReference type="EMBL" id="QJRY01000001">
    <property type="protein sequence ID" value="PYB77579.1"/>
    <property type="molecule type" value="Genomic_DNA"/>
</dbReference>
<comment type="caution">
    <text evidence="2">The sequence shown here is derived from an EMBL/GenBank/DDBJ whole genome shotgun (WGS) entry which is preliminary data.</text>
</comment>
<keyword evidence="1" id="KW-1133">Transmembrane helix</keyword>
<dbReference type="RefSeq" id="WP_110790007.1">
    <property type="nucleotide sequence ID" value="NZ_QJRY01000001.1"/>
</dbReference>
<reference evidence="2 3" key="1">
    <citation type="submission" date="2018-06" db="EMBL/GenBank/DDBJ databases">
        <title>Rhizobium wuzhouense sp. nov., isolated from roots of Oryza officinalis.</title>
        <authorList>
            <person name="Yuan T."/>
        </authorList>
    </citation>
    <scope>NUCLEOTIDE SEQUENCE [LARGE SCALE GENOMIC DNA]</scope>
    <source>
        <strain evidence="2 3">W44</strain>
    </source>
</reference>
<name>A0ABX5NY62_9HYPH</name>
<evidence type="ECO:0000313" key="3">
    <source>
        <dbReference type="Proteomes" id="UP000247536"/>
    </source>
</evidence>
<gene>
    <name evidence="2" type="ORF">DMY87_04300</name>
</gene>
<keyword evidence="3" id="KW-1185">Reference proteome</keyword>
<protein>
    <recommendedName>
        <fullName evidence="4">DUF4760 domain-containing protein</fullName>
    </recommendedName>
</protein>
<dbReference type="Proteomes" id="UP000247536">
    <property type="component" value="Unassembled WGS sequence"/>
</dbReference>
<evidence type="ECO:0008006" key="4">
    <source>
        <dbReference type="Google" id="ProtNLM"/>
    </source>
</evidence>
<sequence>MTVPPLLYSPPPTEPSPAEGTFSITNILSFLSEWQTLLGALIALVAALWTIRIMSQQSRGEEMRHAASLERKKLAARAQMPDALSGMAQYVRSCCLSLLEGAEKPQPPLIELSTLKGVIEHIDDLEAAKTFALVSWYQVQNARIQDARKLKEVERNDRIYDAVLLFAHVNALFDYARNEGRVAKSGKPSREEMKTAFKNALSLEATIGKRDQLQGVMELINRRHA</sequence>
<proteinExistence type="predicted"/>
<keyword evidence="1" id="KW-0472">Membrane</keyword>
<feature type="transmembrane region" description="Helical" evidence="1">
    <location>
        <begin position="34"/>
        <end position="54"/>
    </location>
</feature>
<organism evidence="2 3">
    <name type="scientific">Rhizobium wuzhouense</name>
    <dbReference type="NCBI Taxonomy" id="1986026"/>
    <lineage>
        <taxon>Bacteria</taxon>
        <taxon>Pseudomonadati</taxon>
        <taxon>Pseudomonadota</taxon>
        <taxon>Alphaproteobacteria</taxon>
        <taxon>Hyphomicrobiales</taxon>
        <taxon>Rhizobiaceae</taxon>
        <taxon>Rhizobium/Agrobacterium group</taxon>
        <taxon>Rhizobium</taxon>
    </lineage>
</organism>
<keyword evidence="1" id="KW-0812">Transmembrane</keyword>
<accession>A0ABX5NY62</accession>